<dbReference type="Gene3D" id="3.90.1300.10">
    <property type="entry name" value="Amidase signature (AS) domain"/>
    <property type="match status" value="1"/>
</dbReference>
<gene>
    <name evidence="2" type="ORF">RR48_14390</name>
</gene>
<dbReference type="InterPro" id="IPR023631">
    <property type="entry name" value="Amidase_dom"/>
</dbReference>
<dbReference type="EMBL" id="KQ461198">
    <property type="protein sequence ID" value="KPJ05948.1"/>
    <property type="molecule type" value="Genomic_DNA"/>
</dbReference>
<protein>
    <submittedName>
        <fullName evidence="2">Fatty-acid amide hydrolase 2</fullName>
    </submittedName>
</protein>
<sequence length="436" mass="46922">MEVGVWLIGVVLRALNALMAAASWVRARVWPAPRARRLPPPRNRLLLRSATDLAQAIRKGKREREYGSNVRCGCGCGCAGMSDSVGCVERSGSRAASDGAAVRRVRGAGAVPLLVSATPELCLGWETTSLLHGRTNNPYDLHCTPGGSSGGESALLASAASPLSVSSDIAGSIRIPAAFCGLFGHKPKPGIIPIEGHIPTLTDEMYPKFLTVGPICRHAEDLPLMLSVMAGDRKHLLNLQQPVDLANIKVHYMTEASTSVALLPVEPHIRDLILRAAKHLQDNCGATISERDKSLLVELVKSVFGMASRSLQALGFALISRTRLFIPRARTQHYQHLAHRLQLDIANTLGSDGVLLYPAHCGTAHAHGLVFLRAAGVLYTMPLNVLELPATVVPVHDPRHRLPLALQVIAGPNQDRLCLAVARQLERAFGGWRPPH</sequence>
<reference evidence="2 3" key="1">
    <citation type="journal article" date="2015" name="Nat. Commun.">
        <title>Outbred genome sequencing and CRISPR/Cas9 gene editing in butterflies.</title>
        <authorList>
            <person name="Li X."/>
            <person name="Fan D."/>
            <person name="Zhang W."/>
            <person name="Liu G."/>
            <person name="Zhang L."/>
            <person name="Zhao L."/>
            <person name="Fang X."/>
            <person name="Chen L."/>
            <person name="Dong Y."/>
            <person name="Chen Y."/>
            <person name="Ding Y."/>
            <person name="Zhao R."/>
            <person name="Feng M."/>
            <person name="Zhu Y."/>
            <person name="Feng Y."/>
            <person name="Jiang X."/>
            <person name="Zhu D."/>
            <person name="Xiang H."/>
            <person name="Feng X."/>
            <person name="Li S."/>
            <person name="Wang J."/>
            <person name="Zhang G."/>
            <person name="Kronforst M.R."/>
            <person name="Wang W."/>
        </authorList>
    </citation>
    <scope>NUCLEOTIDE SEQUENCE [LARGE SCALE GENOMIC DNA]</scope>
    <source>
        <strain evidence="2">Ya'a_city_454_Pm</strain>
        <tissue evidence="2">Whole body</tissue>
    </source>
</reference>
<dbReference type="GO" id="GO:0016787">
    <property type="term" value="F:hydrolase activity"/>
    <property type="evidence" value="ECO:0007669"/>
    <property type="project" value="UniProtKB-KW"/>
</dbReference>
<dbReference type="PANTHER" id="PTHR43372">
    <property type="entry name" value="FATTY-ACID AMIDE HYDROLASE"/>
    <property type="match status" value="1"/>
</dbReference>
<dbReference type="SUPFAM" id="SSF75304">
    <property type="entry name" value="Amidase signature (AS) enzymes"/>
    <property type="match status" value="1"/>
</dbReference>
<evidence type="ECO:0000259" key="1">
    <source>
        <dbReference type="Pfam" id="PF01425"/>
    </source>
</evidence>
<dbReference type="AlphaFoldDB" id="A0A194QK47"/>
<dbReference type="InterPro" id="IPR036928">
    <property type="entry name" value="AS_sf"/>
</dbReference>
<dbReference type="PANTHER" id="PTHR43372:SF3">
    <property type="entry name" value="AT07710P-RELATED"/>
    <property type="match status" value="1"/>
</dbReference>
<evidence type="ECO:0000313" key="3">
    <source>
        <dbReference type="Proteomes" id="UP000053240"/>
    </source>
</evidence>
<keyword evidence="3" id="KW-1185">Reference proteome</keyword>
<dbReference type="GO" id="GO:0012505">
    <property type="term" value="C:endomembrane system"/>
    <property type="evidence" value="ECO:0007669"/>
    <property type="project" value="TreeGrafter"/>
</dbReference>
<dbReference type="InterPro" id="IPR052739">
    <property type="entry name" value="FAAH2"/>
</dbReference>
<evidence type="ECO:0000313" key="2">
    <source>
        <dbReference type="EMBL" id="KPJ05948.1"/>
    </source>
</evidence>
<proteinExistence type="predicted"/>
<dbReference type="Pfam" id="PF01425">
    <property type="entry name" value="Amidase"/>
    <property type="match status" value="1"/>
</dbReference>
<feature type="domain" description="Amidase" evidence="1">
    <location>
        <begin position="79"/>
        <end position="293"/>
    </location>
</feature>
<dbReference type="STRING" id="76193.A0A194QK47"/>
<accession>A0A194QK47</accession>
<organism evidence="2 3">
    <name type="scientific">Papilio machaon</name>
    <name type="common">Old World swallowtail butterfly</name>
    <dbReference type="NCBI Taxonomy" id="76193"/>
    <lineage>
        <taxon>Eukaryota</taxon>
        <taxon>Metazoa</taxon>
        <taxon>Ecdysozoa</taxon>
        <taxon>Arthropoda</taxon>
        <taxon>Hexapoda</taxon>
        <taxon>Insecta</taxon>
        <taxon>Pterygota</taxon>
        <taxon>Neoptera</taxon>
        <taxon>Endopterygota</taxon>
        <taxon>Lepidoptera</taxon>
        <taxon>Glossata</taxon>
        <taxon>Ditrysia</taxon>
        <taxon>Papilionoidea</taxon>
        <taxon>Papilionidae</taxon>
        <taxon>Papilioninae</taxon>
        <taxon>Papilio</taxon>
    </lineage>
</organism>
<dbReference type="InParanoid" id="A0A194QK47"/>
<dbReference type="Proteomes" id="UP000053240">
    <property type="component" value="Unassembled WGS sequence"/>
</dbReference>
<keyword evidence="2" id="KW-0378">Hydrolase</keyword>
<name>A0A194QK47_PAPMA</name>